<name>A0A4Y2PI54_ARAVE</name>
<protein>
    <submittedName>
        <fullName evidence="2">Techylectin-5A</fullName>
    </submittedName>
</protein>
<evidence type="ECO:0000259" key="1">
    <source>
        <dbReference type="PROSITE" id="PS51406"/>
    </source>
</evidence>
<dbReference type="PANTHER" id="PTHR19143:SF458">
    <property type="entry name" value="FIBRINOGEN C-TERMINAL DOMAIN-CONTAINING PROTEIN-RELATED"/>
    <property type="match status" value="1"/>
</dbReference>
<gene>
    <name evidence="2" type="primary">TL5A_122</name>
    <name evidence="2" type="ORF">AVEN_267906_1</name>
</gene>
<accession>A0A4Y2PI54</accession>
<dbReference type="Gene3D" id="3.90.215.10">
    <property type="entry name" value="Gamma Fibrinogen, chain A, domain 1"/>
    <property type="match status" value="1"/>
</dbReference>
<evidence type="ECO:0000313" key="3">
    <source>
        <dbReference type="Proteomes" id="UP000499080"/>
    </source>
</evidence>
<dbReference type="Proteomes" id="UP000499080">
    <property type="component" value="Unassembled WGS sequence"/>
</dbReference>
<dbReference type="PROSITE" id="PS51406">
    <property type="entry name" value="FIBRINOGEN_C_2"/>
    <property type="match status" value="1"/>
</dbReference>
<dbReference type="InterPro" id="IPR036056">
    <property type="entry name" value="Fibrinogen-like_C"/>
</dbReference>
<keyword evidence="3" id="KW-1185">Reference proteome</keyword>
<dbReference type="NCBIfam" id="NF040941">
    <property type="entry name" value="GGGWT_bact"/>
    <property type="match status" value="1"/>
</dbReference>
<proteinExistence type="predicted"/>
<dbReference type="Pfam" id="PF00147">
    <property type="entry name" value="Fibrinogen_C"/>
    <property type="match status" value="1"/>
</dbReference>
<dbReference type="InterPro" id="IPR014716">
    <property type="entry name" value="Fibrinogen_a/b/g_C_1"/>
</dbReference>
<dbReference type="EMBL" id="BGPR01011506">
    <property type="protein sequence ID" value="GBN51658.1"/>
    <property type="molecule type" value="Genomic_DNA"/>
</dbReference>
<dbReference type="SUPFAM" id="SSF56496">
    <property type="entry name" value="Fibrinogen C-terminal domain-like"/>
    <property type="match status" value="1"/>
</dbReference>
<feature type="domain" description="Fibrinogen C-terminal" evidence="1">
    <location>
        <begin position="1"/>
        <end position="216"/>
    </location>
</feature>
<comment type="caution">
    <text evidence="2">The sequence shown here is derived from an EMBL/GenBank/DDBJ whole genome shotgun (WGS) entry which is preliminary data.</text>
</comment>
<dbReference type="AlphaFoldDB" id="A0A4Y2PI54"/>
<dbReference type="GO" id="GO:0005615">
    <property type="term" value="C:extracellular space"/>
    <property type="evidence" value="ECO:0007669"/>
    <property type="project" value="TreeGrafter"/>
</dbReference>
<evidence type="ECO:0000313" key="2">
    <source>
        <dbReference type="EMBL" id="GBN51658.1"/>
    </source>
</evidence>
<reference evidence="2 3" key="1">
    <citation type="journal article" date="2019" name="Sci. Rep.">
        <title>Orb-weaving spider Araneus ventricosus genome elucidates the spidroin gene catalogue.</title>
        <authorList>
            <person name="Kono N."/>
            <person name="Nakamura H."/>
            <person name="Ohtoshi R."/>
            <person name="Moran D.A.P."/>
            <person name="Shinohara A."/>
            <person name="Yoshida Y."/>
            <person name="Fujiwara M."/>
            <person name="Mori M."/>
            <person name="Tomita M."/>
            <person name="Arakawa K."/>
        </authorList>
    </citation>
    <scope>NUCLEOTIDE SEQUENCE [LARGE SCALE GENOMIC DNA]</scope>
</reference>
<dbReference type="InterPro" id="IPR050373">
    <property type="entry name" value="Fibrinogen_C-term_domain"/>
</dbReference>
<dbReference type="SMART" id="SM00186">
    <property type="entry name" value="FBG"/>
    <property type="match status" value="1"/>
</dbReference>
<dbReference type="OrthoDB" id="10072423at2759"/>
<dbReference type="PANTHER" id="PTHR19143">
    <property type="entry name" value="FIBRINOGEN/TENASCIN/ANGIOPOEITIN"/>
    <property type="match status" value="1"/>
</dbReference>
<organism evidence="2 3">
    <name type="scientific">Araneus ventricosus</name>
    <name type="common">Orbweaver spider</name>
    <name type="synonym">Epeira ventricosa</name>
    <dbReference type="NCBI Taxonomy" id="182803"/>
    <lineage>
        <taxon>Eukaryota</taxon>
        <taxon>Metazoa</taxon>
        <taxon>Ecdysozoa</taxon>
        <taxon>Arthropoda</taxon>
        <taxon>Chelicerata</taxon>
        <taxon>Arachnida</taxon>
        <taxon>Araneae</taxon>
        <taxon>Araneomorphae</taxon>
        <taxon>Entelegynae</taxon>
        <taxon>Araneoidea</taxon>
        <taxon>Araneidae</taxon>
        <taxon>Araneus</taxon>
    </lineage>
</organism>
<sequence length="255" mass="29562">MDCTELMEGGVTKSGVYTIYPRARLIGDKSVNVYCDMKTNGGGWTVIQRRGQYGNPEDYFVRTWKEYREGFGDLEKEFWIGNDYIYSITHQGEYAVRFEMLHRNGTSAYTRYENFWIENEEDKYKLRLSEASGPAGDALSIHGGRNFYAKDQPNREKPNDPLRSGGWWANNLYTSSLNGLNLYGKPGPYFDGITWWDFGEYSSSLKATEIKVRPRIFIREQLYQKPKNSLLLEKRPLCTNQYFKGGTSSMRLKSL</sequence>
<dbReference type="CDD" id="cd00087">
    <property type="entry name" value="FReD"/>
    <property type="match status" value="1"/>
</dbReference>
<dbReference type="InterPro" id="IPR002181">
    <property type="entry name" value="Fibrinogen_a/b/g_C_dom"/>
</dbReference>